<dbReference type="InterPro" id="IPR000873">
    <property type="entry name" value="AMP-dep_synth/lig_dom"/>
</dbReference>
<dbReference type="FunFam" id="3.30.300.30:FF:000007">
    <property type="entry name" value="4-coumarate--CoA ligase 2"/>
    <property type="match status" value="1"/>
</dbReference>
<comment type="caution">
    <text evidence="11">The sequence shown here is derived from an EMBL/GenBank/DDBJ whole genome shotgun (WGS) entry which is preliminary data.</text>
</comment>
<keyword evidence="4" id="KW-0547">Nucleotide-binding</keyword>
<dbReference type="EC" id="1.13.12.7" evidence="2"/>
<dbReference type="Gene3D" id="3.30.300.30">
    <property type="match status" value="1"/>
</dbReference>
<dbReference type="SUPFAM" id="SSF56801">
    <property type="entry name" value="Acetyl-CoA synthetase-like"/>
    <property type="match status" value="1"/>
</dbReference>
<organism evidence="11 12">
    <name type="scientific">Mizuhopecten yessoensis</name>
    <name type="common">Japanese scallop</name>
    <name type="synonym">Patinopecten yessoensis</name>
    <dbReference type="NCBI Taxonomy" id="6573"/>
    <lineage>
        <taxon>Eukaryota</taxon>
        <taxon>Metazoa</taxon>
        <taxon>Spiralia</taxon>
        <taxon>Lophotrochozoa</taxon>
        <taxon>Mollusca</taxon>
        <taxon>Bivalvia</taxon>
        <taxon>Autobranchia</taxon>
        <taxon>Pteriomorphia</taxon>
        <taxon>Pectinida</taxon>
        <taxon>Pectinoidea</taxon>
        <taxon>Pectinidae</taxon>
        <taxon>Mizuhopecten</taxon>
    </lineage>
</organism>
<evidence type="ECO:0000259" key="10">
    <source>
        <dbReference type="Pfam" id="PF13193"/>
    </source>
</evidence>
<dbReference type="GO" id="GO:0005524">
    <property type="term" value="F:ATP binding"/>
    <property type="evidence" value="ECO:0007669"/>
    <property type="project" value="UniProtKB-KW"/>
</dbReference>
<proteinExistence type="inferred from homology"/>
<keyword evidence="6" id="KW-0455">Luminescence</keyword>
<evidence type="ECO:0000256" key="2">
    <source>
        <dbReference type="ARBA" id="ARBA00012532"/>
    </source>
</evidence>
<dbReference type="InterPro" id="IPR025110">
    <property type="entry name" value="AMP-bd_C"/>
</dbReference>
<evidence type="ECO:0000313" key="12">
    <source>
        <dbReference type="Proteomes" id="UP000242188"/>
    </source>
</evidence>
<feature type="domain" description="AMP-binding enzyme C-terminal" evidence="10">
    <location>
        <begin position="524"/>
        <end position="603"/>
    </location>
</feature>
<evidence type="ECO:0000256" key="4">
    <source>
        <dbReference type="ARBA" id="ARBA00022741"/>
    </source>
</evidence>
<evidence type="ECO:0000256" key="3">
    <source>
        <dbReference type="ARBA" id="ARBA00019043"/>
    </source>
</evidence>
<evidence type="ECO:0000256" key="1">
    <source>
        <dbReference type="ARBA" id="ARBA00006432"/>
    </source>
</evidence>
<evidence type="ECO:0000256" key="7">
    <source>
        <dbReference type="ARBA" id="ARBA00023262"/>
    </source>
</evidence>
<accession>A0A210PLH6</accession>
<keyword evidence="7" id="KW-0599">Photoprotein</keyword>
<comment type="similarity">
    <text evidence="1">Belongs to the ATP-dependent AMP-binding enzyme family.</text>
</comment>
<dbReference type="GO" id="GO:0016405">
    <property type="term" value="F:CoA-ligase activity"/>
    <property type="evidence" value="ECO:0007669"/>
    <property type="project" value="TreeGrafter"/>
</dbReference>
<dbReference type="FunFam" id="3.40.50.12780:FF:000003">
    <property type="entry name" value="Long-chain-fatty-acid--CoA ligase FadD"/>
    <property type="match status" value="1"/>
</dbReference>
<evidence type="ECO:0000256" key="6">
    <source>
        <dbReference type="ARBA" id="ARBA00023223"/>
    </source>
</evidence>
<dbReference type="PANTHER" id="PTHR24096:SF422">
    <property type="entry name" value="BCDNA.GH02901"/>
    <property type="match status" value="1"/>
</dbReference>
<dbReference type="EMBL" id="NEDP02005591">
    <property type="protein sequence ID" value="OWF37342.1"/>
    <property type="molecule type" value="Genomic_DNA"/>
</dbReference>
<reference evidence="11 12" key="1">
    <citation type="journal article" date="2017" name="Nat. Ecol. Evol.">
        <title>Scallop genome provides insights into evolution of bilaterian karyotype and development.</title>
        <authorList>
            <person name="Wang S."/>
            <person name="Zhang J."/>
            <person name="Jiao W."/>
            <person name="Li J."/>
            <person name="Xun X."/>
            <person name="Sun Y."/>
            <person name="Guo X."/>
            <person name="Huan P."/>
            <person name="Dong B."/>
            <person name="Zhang L."/>
            <person name="Hu X."/>
            <person name="Sun X."/>
            <person name="Wang J."/>
            <person name="Zhao C."/>
            <person name="Wang Y."/>
            <person name="Wang D."/>
            <person name="Huang X."/>
            <person name="Wang R."/>
            <person name="Lv J."/>
            <person name="Li Y."/>
            <person name="Zhang Z."/>
            <person name="Liu B."/>
            <person name="Lu W."/>
            <person name="Hui Y."/>
            <person name="Liang J."/>
            <person name="Zhou Z."/>
            <person name="Hou R."/>
            <person name="Li X."/>
            <person name="Liu Y."/>
            <person name="Li H."/>
            <person name="Ning X."/>
            <person name="Lin Y."/>
            <person name="Zhao L."/>
            <person name="Xing Q."/>
            <person name="Dou J."/>
            <person name="Li Y."/>
            <person name="Mao J."/>
            <person name="Guo H."/>
            <person name="Dou H."/>
            <person name="Li T."/>
            <person name="Mu C."/>
            <person name="Jiang W."/>
            <person name="Fu Q."/>
            <person name="Fu X."/>
            <person name="Miao Y."/>
            <person name="Liu J."/>
            <person name="Yu Q."/>
            <person name="Li R."/>
            <person name="Liao H."/>
            <person name="Li X."/>
            <person name="Kong Y."/>
            <person name="Jiang Z."/>
            <person name="Chourrout D."/>
            <person name="Li R."/>
            <person name="Bao Z."/>
        </authorList>
    </citation>
    <scope>NUCLEOTIDE SEQUENCE [LARGE SCALE GENOMIC DNA]</scope>
    <source>
        <strain evidence="11 12">PY_sf001</strain>
    </source>
</reference>
<keyword evidence="11" id="KW-0436">Ligase</keyword>
<evidence type="ECO:0000313" key="11">
    <source>
        <dbReference type="EMBL" id="OWF37342.1"/>
    </source>
</evidence>
<evidence type="ECO:0000259" key="9">
    <source>
        <dbReference type="Pfam" id="PF00501"/>
    </source>
</evidence>
<feature type="domain" description="AMP-dependent synthetase/ligase" evidence="9">
    <location>
        <begin position="113"/>
        <end position="474"/>
    </location>
</feature>
<dbReference type="STRING" id="6573.A0A210PLH6"/>
<keyword evidence="12" id="KW-1185">Reference proteome</keyword>
<dbReference type="PANTHER" id="PTHR24096">
    <property type="entry name" value="LONG-CHAIN-FATTY-ACID--COA LIGASE"/>
    <property type="match status" value="1"/>
</dbReference>
<dbReference type="OrthoDB" id="10253869at2759"/>
<dbReference type="InterPro" id="IPR042099">
    <property type="entry name" value="ANL_N_sf"/>
</dbReference>
<gene>
    <name evidence="11" type="ORF">KP79_PYT18365</name>
</gene>
<evidence type="ECO:0000256" key="8">
    <source>
        <dbReference type="ARBA" id="ARBA00048497"/>
    </source>
</evidence>
<dbReference type="Pfam" id="PF00501">
    <property type="entry name" value="AMP-binding"/>
    <property type="match status" value="1"/>
</dbReference>
<name>A0A210PLH6_MIZYE</name>
<dbReference type="InterPro" id="IPR020845">
    <property type="entry name" value="AMP-binding_CS"/>
</dbReference>
<dbReference type="PROSITE" id="PS00455">
    <property type="entry name" value="AMP_BINDING"/>
    <property type="match status" value="1"/>
</dbReference>
<dbReference type="InterPro" id="IPR045851">
    <property type="entry name" value="AMP-bd_C_sf"/>
</dbReference>
<dbReference type="Proteomes" id="UP000242188">
    <property type="component" value="Unassembled WGS sequence"/>
</dbReference>
<protein>
    <recommendedName>
        <fullName evidence="3">Luciferin 4-monooxygenase</fullName>
        <ecNumber evidence="2">1.13.12.7</ecNumber>
    </recommendedName>
</protein>
<dbReference type="AlphaFoldDB" id="A0A210PLH6"/>
<dbReference type="Pfam" id="PF13193">
    <property type="entry name" value="AMP-binding_C"/>
    <property type="match status" value="1"/>
</dbReference>
<evidence type="ECO:0000256" key="5">
    <source>
        <dbReference type="ARBA" id="ARBA00022840"/>
    </source>
</evidence>
<keyword evidence="5" id="KW-0067">ATP-binding</keyword>
<sequence>MSLNSKLIRYCQKFRNTQGILERHCKSGNICFGAQQDIIQNGRCITTLTTKEQRLLKRETTSICAPVNWYYGAPRSQDVFSQKDGNNIVRSPYEDLDIPKVTFTEYVFSQLDDHKSPVCLVDSSTGRKQSASELKDITVRVASGLTRMGYKKGDKIIIFARNCMEYPVMFLACGATGIVLSTANPVYTPSELGRQLKHSGCVAIVTLPSMLETVRKALASDPEVKQNIKHVISIGGGEGCVPFSNLAEDDGKAFPENVVIDPMTDVLTLPYSSGTTGLPKGVELTHNNLVANLVQCIRGPMKLDPNTECLMGFLPFYHIYGMVPVQLGAICLGTKLVVMPKFEPEVFLRAIEEHKISYMHIVPPTILFLAKSPLVEKFDVSSLKTLVCAAAPLGVGLTGETKTRLNVDITQAYGLTECSPLTHYDTYPGKEGTIGQLVTNTDGKVVDIETGQALLQGQTGEIMIRGPQVMKGYLNNQKATDEMVVDGWLHTGDIGHYDKEGYFIVSDRMKELIKYKGYQVAPAELEALICTHPMVEDVAVIGVTSEAGEGHGEVPRAFVVPKTDCQLTEEDVSKFVQEHLSPYKWLRGGVELTDSIPKTASGKILRRQLKK</sequence>
<dbReference type="GO" id="GO:0008218">
    <property type="term" value="P:bioluminescence"/>
    <property type="evidence" value="ECO:0007669"/>
    <property type="project" value="UniProtKB-KW"/>
</dbReference>
<dbReference type="Gene3D" id="3.40.50.12780">
    <property type="entry name" value="N-terminal domain of ligase-like"/>
    <property type="match status" value="1"/>
</dbReference>
<comment type="catalytic activity">
    <reaction evidence="8">
        <text>firefly D-luciferin + ATP + O2 = firefly oxyluciferin + hnu + AMP + CO2 + diphosphate</text>
        <dbReference type="Rhea" id="RHEA:10732"/>
        <dbReference type="ChEBI" id="CHEBI:15379"/>
        <dbReference type="ChEBI" id="CHEBI:16526"/>
        <dbReference type="ChEBI" id="CHEBI:16792"/>
        <dbReference type="ChEBI" id="CHEBI:30212"/>
        <dbReference type="ChEBI" id="CHEBI:30616"/>
        <dbReference type="ChEBI" id="CHEBI:33019"/>
        <dbReference type="ChEBI" id="CHEBI:58038"/>
        <dbReference type="ChEBI" id="CHEBI:456215"/>
        <dbReference type="EC" id="1.13.12.7"/>
    </reaction>
</comment>